<dbReference type="InterPro" id="IPR001242">
    <property type="entry name" value="Condensation_dom"/>
</dbReference>
<keyword evidence="3" id="KW-0597">Phosphoprotein</keyword>
<evidence type="ECO:0000313" key="5">
    <source>
        <dbReference type="EMBL" id="GAP37895.1"/>
    </source>
</evidence>
<dbReference type="Pfam" id="PF00550">
    <property type="entry name" value="PP-binding"/>
    <property type="match status" value="1"/>
</dbReference>
<dbReference type="InterPro" id="IPR000873">
    <property type="entry name" value="AMP-dep_synth/lig_dom"/>
</dbReference>
<dbReference type="SUPFAM" id="SSF47336">
    <property type="entry name" value="ACP-like"/>
    <property type="match status" value="1"/>
</dbReference>
<dbReference type="NCBIfam" id="TIGR01733">
    <property type="entry name" value="AA-adenyl-dom"/>
    <property type="match status" value="1"/>
</dbReference>
<dbReference type="PROSITE" id="PS00455">
    <property type="entry name" value="AMP_BINDING"/>
    <property type="match status" value="1"/>
</dbReference>
<dbReference type="EMBL" id="BBYR01000062">
    <property type="protein sequence ID" value="GAP37895.1"/>
    <property type="molecule type" value="Genomic_DNA"/>
</dbReference>
<sequence>MTPSDTLLALPRGACEASEGTAATGPEAIAGADTEWSIPLTVAQRGMWVSQQIGVAGALFNLAECVEIHGAVDVPVFMRAMYQLADEAEIARARIVQSAEGPQMAIAPRFTRELSCVALDEADPEGAMKAWVAANLETFADASTDSLWEVALLHTRTGPSFWYHRCHHILLDGFGAGVLARRCADLYTALLAGRDPGPCPFVSLTEVARYEQAYRASPRFETDRRYWMERLTPLPEPVSLARRRVPPTGGVLRVSAELSPAQGRQLRQLARERAGTLPQALIGLVAAYVHRLSGAQDLIFGMPVTARTSAAARQVPGMMANAVALRLRITGQSTLSDLVDETRRALMGALRHQQYRYEDLRRDLNMLRADQQISWMAINVEPFDYRLQFGGLATSARNVSNGSVDDLAVFIYDRDDDSQPLRIDFDANPALYDEQELARHRDRLLRLIEGAIDKPELPLAELPLLPAEEEAWLLEAGRGPALPVPPGPWWQRFAQHAARQPDAVAVVGASASLSYGALDRCADTLARRMIAAGVREGDRVAVALPRDWLLPAALLAIHRCGAAYVPLDLEMPAPRRLDILAQARPALMLVGDAAFTVAEIPCLPVPAAGGEGEDLLKPDAAGRALPTLKLDPNRIASVIFTSGSTGRPKGVMVREGALASFLAALPSHLALGSQDVMLAVASIAFDVAAMELLMPLAIGGRVVIPPSEVVREPAALARWVRQHGVTLMQSTPSQWKLLMEQVPGAFEGVRLLVGGEALPGALARAMHAAGRAVVNLYGPTETTVCSTWCALTPSDLDSPPIGRPIGNTQCRVLDGHQRLVPRGVPGELCIAGEGVAAGYLGQPALTSQRFVTDPEGAGRLYRTGDLVRWREDGQLEYLGRTDEQIKIRGFRIEAAEVESALMACGGVAACAVLAWPDPRGETRLVAYVVPAAAEGPGTTQLRQRLRERLPEAMVPSAVVELQALPLTTNGKLDRKALPEPRWERAPASTPPVAPRTPTEALLVDLWREVLGTEHIGVHDSLFELGGDSLAAARIIGALRARFAVELPLGAVFSAPTIAGLAEHIDRECTQDPFAECMPLSTQGSEPPLFCLPPVLGLGWGFAGLMRHLPAQQPLYALQAPVLALEPQAYPDTLEALAERMLGQVRQVRPQGPYRLLGWSFGGLLAHAMARQLRAQGETVDLLAMMDSYHWDGRAPVGDEATQVRAAMAFLGQQAEPDQGAPASLDELAELICRQHDVFAIPMVQELLAKHPELLDRLRLAVRRHMRMASDYRPEAVDVPLLFLRADRVPGQTDLDEIRALRGDERAWAPLVNRLQVHGVACTHEAMLGDEALQQVAPVLCAALAGSSA</sequence>
<dbReference type="GO" id="GO:0009239">
    <property type="term" value="P:enterobactin biosynthetic process"/>
    <property type="evidence" value="ECO:0007669"/>
    <property type="project" value="TreeGrafter"/>
</dbReference>
<dbReference type="PANTHER" id="PTHR45527:SF1">
    <property type="entry name" value="FATTY ACID SYNTHASE"/>
    <property type="match status" value="1"/>
</dbReference>
<dbReference type="Gene3D" id="2.30.38.10">
    <property type="entry name" value="Luciferase, Domain 3"/>
    <property type="match status" value="1"/>
</dbReference>
<dbReference type="FunFam" id="3.30.300.30:FF:000010">
    <property type="entry name" value="Enterobactin synthetase component F"/>
    <property type="match status" value="1"/>
</dbReference>
<dbReference type="GO" id="GO:0009366">
    <property type="term" value="C:enterobactin synthetase complex"/>
    <property type="evidence" value="ECO:0007669"/>
    <property type="project" value="TreeGrafter"/>
</dbReference>
<comment type="caution">
    <text evidence="5">The sequence shown here is derived from an EMBL/GenBank/DDBJ whole genome shotgun (WGS) entry which is preliminary data.</text>
</comment>
<reference evidence="6" key="1">
    <citation type="submission" date="2015-07" db="EMBL/GenBank/DDBJ databases">
        <title>Discovery of a poly(ethylene terephthalate assimilation.</title>
        <authorList>
            <person name="Yoshida S."/>
            <person name="Hiraga K."/>
            <person name="Takehana T."/>
            <person name="Taniguchi I."/>
            <person name="Yamaji H."/>
            <person name="Maeda Y."/>
            <person name="Toyohara K."/>
            <person name="Miyamoto K."/>
            <person name="Kimura Y."/>
            <person name="Oda K."/>
        </authorList>
    </citation>
    <scope>NUCLEOTIDE SEQUENCE [LARGE SCALE GENOMIC DNA]</scope>
    <source>
        <strain evidence="6">NBRC 110686 / TISTR 2288 / 201-F6</strain>
    </source>
</reference>
<dbReference type="FunFam" id="1.10.1200.10:FF:000016">
    <property type="entry name" value="Non-ribosomal peptide synthase"/>
    <property type="match status" value="1"/>
</dbReference>
<evidence type="ECO:0000256" key="1">
    <source>
        <dbReference type="ARBA" id="ARBA00001957"/>
    </source>
</evidence>
<keyword evidence="2" id="KW-0596">Phosphopantetheine</keyword>
<keyword evidence="6" id="KW-1185">Reference proteome</keyword>
<dbReference type="SMART" id="SM00823">
    <property type="entry name" value="PKS_PP"/>
    <property type="match status" value="1"/>
</dbReference>
<dbReference type="InterPro" id="IPR029058">
    <property type="entry name" value="AB_hydrolase_fold"/>
</dbReference>
<feature type="domain" description="Carrier" evidence="4">
    <location>
        <begin position="993"/>
        <end position="1068"/>
    </location>
</feature>
<dbReference type="InterPro" id="IPR020802">
    <property type="entry name" value="TesA-like"/>
</dbReference>
<evidence type="ECO:0000256" key="3">
    <source>
        <dbReference type="ARBA" id="ARBA00022553"/>
    </source>
</evidence>
<evidence type="ECO:0000256" key="2">
    <source>
        <dbReference type="ARBA" id="ARBA00022450"/>
    </source>
</evidence>
<dbReference type="RefSeq" id="WP_197284734.1">
    <property type="nucleotide sequence ID" value="NZ_BBYR01000062.1"/>
</dbReference>
<dbReference type="Gene3D" id="3.30.300.30">
    <property type="match status" value="1"/>
</dbReference>
<dbReference type="Pfam" id="PF00975">
    <property type="entry name" value="Thioesterase"/>
    <property type="match status" value="1"/>
</dbReference>
<evidence type="ECO:0000259" key="4">
    <source>
        <dbReference type="PROSITE" id="PS50075"/>
    </source>
</evidence>
<dbReference type="GO" id="GO:0072330">
    <property type="term" value="P:monocarboxylic acid biosynthetic process"/>
    <property type="evidence" value="ECO:0007669"/>
    <property type="project" value="UniProtKB-ARBA"/>
</dbReference>
<dbReference type="FunFam" id="3.40.50.12780:FF:000012">
    <property type="entry name" value="Non-ribosomal peptide synthetase"/>
    <property type="match status" value="1"/>
</dbReference>
<dbReference type="SUPFAM" id="SSF52777">
    <property type="entry name" value="CoA-dependent acyltransferases"/>
    <property type="match status" value="2"/>
</dbReference>
<dbReference type="Pfam" id="PF00668">
    <property type="entry name" value="Condensation"/>
    <property type="match status" value="1"/>
</dbReference>
<dbReference type="FunFam" id="2.30.38.10:FF:000001">
    <property type="entry name" value="Non-ribosomal peptide synthetase PvdI"/>
    <property type="match status" value="1"/>
</dbReference>
<protein>
    <submittedName>
        <fullName evidence="5">Long-chain-fatty-acid--CoA ligase</fullName>
        <ecNumber evidence="5">6.2.1.3</ecNumber>
    </submittedName>
</protein>
<dbReference type="GO" id="GO:0031177">
    <property type="term" value="F:phosphopantetheine binding"/>
    <property type="evidence" value="ECO:0007669"/>
    <property type="project" value="InterPro"/>
</dbReference>
<keyword evidence="5" id="KW-0436">Ligase</keyword>
<dbReference type="Pfam" id="PF13193">
    <property type="entry name" value="AMP-binding_C"/>
    <property type="match status" value="1"/>
</dbReference>
<comment type="cofactor">
    <cofactor evidence="1">
        <name>pantetheine 4'-phosphate</name>
        <dbReference type="ChEBI" id="CHEBI:47942"/>
    </cofactor>
</comment>
<dbReference type="SMART" id="SM00824">
    <property type="entry name" value="PKS_TE"/>
    <property type="match status" value="1"/>
</dbReference>
<reference evidence="5 6" key="2">
    <citation type="journal article" date="2016" name="Science">
        <title>A bacterium that degrades and assimilates poly(ethylene terephthalate).</title>
        <authorList>
            <person name="Yoshida S."/>
            <person name="Hiraga K."/>
            <person name="Takehana T."/>
            <person name="Taniguchi I."/>
            <person name="Yamaji H."/>
            <person name="Maeda Y."/>
            <person name="Toyohara K."/>
            <person name="Miyamoto K."/>
            <person name="Kimura Y."/>
            <person name="Oda K."/>
        </authorList>
    </citation>
    <scope>NUCLEOTIDE SEQUENCE [LARGE SCALE GENOMIC DNA]</scope>
    <source>
        <strain evidence="6">NBRC 110686 / TISTR 2288 / 201-F6</strain>
    </source>
</reference>
<dbReference type="GO" id="GO:0047527">
    <property type="term" value="F:2,3-dihydroxybenzoate-serine ligase activity"/>
    <property type="evidence" value="ECO:0007669"/>
    <property type="project" value="TreeGrafter"/>
</dbReference>
<dbReference type="InterPro" id="IPR006162">
    <property type="entry name" value="Ppantetheine_attach_site"/>
</dbReference>
<dbReference type="SUPFAM" id="SSF53474">
    <property type="entry name" value="alpha/beta-Hydrolases"/>
    <property type="match status" value="1"/>
</dbReference>
<dbReference type="STRING" id="1547922.ISF6_4089"/>
<gene>
    <name evidence="5" type="ORF">ISF6_4089</name>
</gene>
<dbReference type="Gene3D" id="3.30.559.10">
    <property type="entry name" value="Chloramphenicol acetyltransferase-like domain"/>
    <property type="match status" value="1"/>
</dbReference>
<name>A0A0K8P6P9_PISS1</name>
<dbReference type="PROSITE" id="PS50075">
    <property type="entry name" value="CARRIER"/>
    <property type="match status" value="1"/>
</dbReference>
<dbReference type="GO" id="GO:0043041">
    <property type="term" value="P:amino acid activation for nonribosomal peptide biosynthetic process"/>
    <property type="evidence" value="ECO:0007669"/>
    <property type="project" value="TreeGrafter"/>
</dbReference>
<dbReference type="SUPFAM" id="SSF56801">
    <property type="entry name" value="Acetyl-CoA synthetase-like"/>
    <property type="match status" value="1"/>
</dbReference>
<dbReference type="Pfam" id="PF00501">
    <property type="entry name" value="AMP-binding"/>
    <property type="match status" value="1"/>
</dbReference>
<dbReference type="GO" id="GO:0005829">
    <property type="term" value="C:cytosol"/>
    <property type="evidence" value="ECO:0007669"/>
    <property type="project" value="TreeGrafter"/>
</dbReference>
<dbReference type="PANTHER" id="PTHR45527">
    <property type="entry name" value="NONRIBOSOMAL PEPTIDE SYNTHETASE"/>
    <property type="match status" value="1"/>
</dbReference>
<dbReference type="InterPro" id="IPR025110">
    <property type="entry name" value="AMP-bd_C"/>
</dbReference>
<dbReference type="PROSITE" id="PS00012">
    <property type="entry name" value="PHOSPHOPANTETHEINE"/>
    <property type="match status" value="1"/>
</dbReference>
<dbReference type="CDD" id="cd05930">
    <property type="entry name" value="A_NRPS"/>
    <property type="match status" value="1"/>
</dbReference>
<dbReference type="Gene3D" id="3.30.559.30">
    <property type="entry name" value="Nonribosomal peptide synthetase, condensation domain"/>
    <property type="match status" value="2"/>
</dbReference>
<dbReference type="InterPro" id="IPR020806">
    <property type="entry name" value="PKS_PP-bd"/>
</dbReference>
<dbReference type="InterPro" id="IPR045851">
    <property type="entry name" value="AMP-bd_C_sf"/>
</dbReference>
<dbReference type="InterPro" id="IPR010071">
    <property type="entry name" value="AA_adenyl_dom"/>
</dbReference>
<dbReference type="EC" id="6.2.1.3" evidence="5"/>
<dbReference type="InterPro" id="IPR023213">
    <property type="entry name" value="CAT-like_dom_sf"/>
</dbReference>
<proteinExistence type="predicted"/>
<dbReference type="GO" id="GO:0004467">
    <property type="term" value="F:long-chain fatty acid-CoA ligase activity"/>
    <property type="evidence" value="ECO:0007669"/>
    <property type="project" value="UniProtKB-EC"/>
</dbReference>
<organism evidence="5 6">
    <name type="scientific">Piscinibacter sakaiensis</name>
    <name type="common">Ideonella sakaiensis</name>
    <dbReference type="NCBI Taxonomy" id="1547922"/>
    <lineage>
        <taxon>Bacteria</taxon>
        <taxon>Pseudomonadati</taxon>
        <taxon>Pseudomonadota</taxon>
        <taxon>Betaproteobacteria</taxon>
        <taxon>Burkholderiales</taxon>
        <taxon>Sphaerotilaceae</taxon>
        <taxon>Piscinibacter</taxon>
    </lineage>
</organism>
<accession>A0A0K8P6P9</accession>
<dbReference type="InterPro" id="IPR009081">
    <property type="entry name" value="PP-bd_ACP"/>
</dbReference>
<dbReference type="InterPro" id="IPR001031">
    <property type="entry name" value="Thioesterase"/>
</dbReference>
<dbReference type="InterPro" id="IPR036736">
    <property type="entry name" value="ACP-like_sf"/>
</dbReference>
<dbReference type="InterPro" id="IPR020845">
    <property type="entry name" value="AMP-binding_CS"/>
</dbReference>
<evidence type="ECO:0000313" key="6">
    <source>
        <dbReference type="Proteomes" id="UP000037660"/>
    </source>
</evidence>
<dbReference type="Gene3D" id="3.40.50.1820">
    <property type="entry name" value="alpha/beta hydrolase"/>
    <property type="match status" value="1"/>
</dbReference>
<dbReference type="Proteomes" id="UP000037660">
    <property type="component" value="Unassembled WGS sequence"/>
</dbReference>
<dbReference type="Gene3D" id="3.40.50.980">
    <property type="match status" value="2"/>
</dbReference>